<accession>A0A3M7T596</accession>
<evidence type="ECO:0000256" key="1">
    <source>
        <dbReference type="SAM" id="Coils"/>
    </source>
</evidence>
<evidence type="ECO:0000313" key="2">
    <source>
        <dbReference type="EMBL" id="RNA43151.1"/>
    </source>
</evidence>
<comment type="caution">
    <text evidence="2">The sequence shown here is derived from an EMBL/GenBank/DDBJ whole genome shotgun (WGS) entry which is preliminary data.</text>
</comment>
<dbReference type="SUPFAM" id="SSF48452">
    <property type="entry name" value="TPR-like"/>
    <property type="match status" value="1"/>
</dbReference>
<dbReference type="InterPro" id="IPR011990">
    <property type="entry name" value="TPR-like_helical_dom_sf"/>
</dbReference>
<dbReference type="Gene3D" id="1.25.40.10">
    <property type="entry name" value="Tetratricopeptide repeat domain"/>
    <property type="match status" value="1"/>
</dbReference>
<keyword evidence="1" id="KW-0175">Coiled coil</keyword>
<proteinExistence type="predicted"/>
<dbReference type="AlphaFoldDB" id="A0A3M7T596"/>
<evidence type="ECO:0000313" key="3">
    <source>
        <dbReference type="Proteomes" id="UP000276133"/>
    </source>
</evidence>
<reference evidence="2 3" key="1">
    <citation type="journal article" date="2018" name="Sci. Rep.">
        <title>Genomic signatures of local adaptation to the degree of environmental predictability in rotifers.</title>
        <authorList>
            <person name="Franch-Gras L."/>
            <person name="Hahn C."/>
            <person name="Garcia-Roger E.M."/>
            <person name="Carmona M.J."/>
            <person name="Serra M."/>
            <person name="Gomez A."/>
        </authorList>
    </citation>
    <scope>NUCLEOTIDE SEQUENCE [LARGE SCALE GENOMIC DNA]</scope>
    <source>
        <strain evidence="2">HYR1</strain>
    </source>
</reference>
<protein>
    <submittedName>
        <fullName evidence="2">Uncharacterized protein</fullName>
    </submittedName>
</protein>
<dbReference type="SUPFAM" id="SSF81901">
    <property type="entry name" value="HCP-like"/>
    <property type="match status" value="1"/>
</dbReference>
<dbReference type="EMBL" id="REGN01000269">
    <property type="protein sequence ID" value="RNA43151.1"/>
    <property type="molecule type" value="Genomic_DNA"/>
</dbReference>
<name>A0A3M7T596_BRAPC</name>
<dbReference type="Proteomes" id="UP000276133">
    <property type="component" value="Unassembled WGS sequence"/>
</dbReference>
<gene>
    <name evidence="2" type="ORF">BpHYR1_020693</name>
</gene>
<dbReference type="OrthoDB" id="10215587at2759"/>
<keyword evidence="3" id="KW-1185">Reference proteome</keyword>
<feature type="coiled-coil region" evidence="1">
    <location>
        <begin position="267"/>
        <end position="320"/>
    </location>
</feature>
<sequence>MSDNSTGKKKLLFNIVLAYAQLRNPEEAKKYLDQIEDDRLAANPRELALLYESLALLFTIDYGEKKEFKTIAVYYQLAALNFGKCKEWSQSVRNKIEAGRILQENNFIKESIVIADQVTTDFIYLDESNESAEIFNNLAILYSIGDKSINSLITSSKLLEKTIQTYAYNKQTEIVLNSNYIGVLNQLGRKSSKTFEILSKSIYHEFASETKIFCLFNMAFYKFYSSEYKLALKLFLDSLAFLKKVPLKDKNISSEILECISMCYYKLKDYEKLYSFLREALNEAELVQYNSSFENSSTAIKRIESKLVQAEKIVAKEKDSKPFNEVESQGHKSGIKPMIIYPSQQQKVSMINIPAKEIVEAD</sequence>
<organism evidence="2 3">
    <name type="scientific">Brachionus plicatilis</name>
    <name type="common">Marine rotifer</name>
    <name type="synonym">Brachionus muelleri</name>
    <dbReference type="NCBI Taxonomy" id="10195"/>
    <lineage>
        <taxon>Eukaryota</taxon>
        <taxon>Metazoa</taxon>
        <taxon>Spiralia</taxon>
        <taxon>Gnathifera</taxon>
        <taxon>Rotifera</taxon>
        <taxon>Eurotatoria</taxon>
        <taxon>Monogononta</taxon>
        <taxon>Pseudotrocha</taxon>
        <taxon>Ploima</taxon>
        <taxon>Brachionidae</taxon>
        <taxon>Brachionus</taxon>
    </lineage>
</organism>